<dbReference type="KEGG" id="sper:EW093_04000"/>
<sequence length="325" mass="36847">MILAQKITKLRKQLGLSQEELAEKLEISRQSVSKWESTTSIPDLNKIIRLSELFGVTTDFLLKDDMELIDYTGEDKESGVLSISIEDTTNYIKTKVWLAKNISIGVLISILSIVPFLFLSALSEAEKGYLSEELAEGIGLTSLFVFITIAVIFFLRKSPQSLFIDELEKSNFDLSYGVRGIIVEKLQRFQGIYTKTLSLCTAMFIISVVPLFVSSLYTESDMILFLMLILMLVIVGVSLFILIPKVTENNCYNFLLGEGDFSKDRKLEIERDEKFAGFYWPLVTAGYIGWSLWTMEWGITWIIWPIAGIAFVGFTGLIRLLETKK</sequence>
<dbReference type="EMBL" id="CP035807">
    <property type="protein sequence ID" value="QEN03897.1"/>
    <property type="molecule type" value="Genomic_DNA"/>
</dbReference>
<keyword evidence="5" id="KW-1185">Reference proteome</keyword>
<dbReference type="InterPro" id="IPR001387">
    <property type="entry name" value="Cro/C1-type_HTH"/>
</dbReference>
<dbReference type="InterPro" id="IPR010982">
    <property type="entry name" value="Lambda_DNA-bd_dom_sf"/>
</dbReference>
<feature type="transmembrane region" description="Helical" evidence="2">
    <location>
        <begin position="196"/>
        <end position="217"/>
    </location>
</feature>
<dbReference type="AlphaFoldDB" id="A0A5C1Q8Y5"/>
<organism evidence="4 5">
    <name type="scientific">Thiospirochaeta perfilievii</name>
    <dbReference type="NCBI Taxonomy" id="252967"/>
    <lineage>
        <taxon>Bacteria</taxon>
        <taxon>Pseudomonadati</taxon>
        <taxon>Spirochaetota</taxon>
        <taxon>Spirochaetia</taxon>
        <taxon>Spirochaetales</taxon>
        <taxon>Spirochaetaceae</taxon>
        <taxon>Thiospirochaeta</taxon>
    </lineage>
</organism>
<dbReference type="PANTHER" id="PTHR46558">
    <property type="entry name" value="TRACRIPTIONAL REGULATORY PROTEIN-RELATED-RELATED"/>
    <property type="match status" value="1"/>
</dbReference>
<dbReference type="PANTHER" id="PTHR46558:SF13">
    <property type="entry name" value="HTH-TYPE TRANSCRIPTIONAL REGULATOR IMMR"/>
    <property type="match status" value="1"/>
</dbReference>
<evidence type="ECO:0000256" key="2">
    <source>
        <dbReference type="SAM" id="Phobius"/>
    </source>
</evidence>
<evidence type="ECO:0000256" key="1">
    <source>
        <dbReference type="ARBA" id="ARBA00023125"/>
    </source>
</evidence>
<keyword evidence="1" id="KW-0238">DNA-binding</keyword>
<dbReference type="CDD" id="cd00093">
    <property type="entry name" value="HTH_XRE"/>
    <property type="match status" value="1"/>
</dbReference>
<reference evidence="4 5" key="1">
    <citation type="submission" date="2019-02" db="EMBL/GenBank/DDBJ databases">
        <authorList>
            <person name="Fomenkov A."/>
            <person name="Dubinina G."/>
            <person name="Grabovich M."/>
            <person name="Vincze T."/>
            <person name="Roberts R.J."/>
        </authorList>
    </citation>
    <scope>NUCLEOTIDE SEQUENCE [LARGE SCALE GENOMIC DNA]</scope>
    <source>
        <strain evidence="4 5">P</strain>
    </source>
</reference>
<gene>
    <name evidence="4" type="ORF">EW093_04000</name>
</gene>
<reference evidence="4 5" key="2">
    <citation type="submission" date="2019-09" db="EMBL/GenBank/DDBJ databases">
        <title>Complete Genome Sequence and Methylome Analysis of free living Spirochaetas.</title>
        <authorList>
            <person name="Leshcheva N."/>
            <person name="Mikheeva N."/>
        </authorList>
    </citation>
    <scope>NUCLEOTIDE SEQUENCE [LARGE SCALE GENOMIC DNA]</scope>
    <source>
        <strain evidence="4 5">P</strain>
    </source>
</reference>
<dbReference type="RefSeq" id="WP_149567154.1">
    <property type="nucleotide sequence ID" value="NZ_CP035807.1"/>
</dbReference>
<keyword evidence="2" id="KW-0472">Membrane</keyword>
<feature type="domain" description="HTH cro/C1-type" evidence="3">
    <location>
        <begin position="6"/>
        <end position="61"/>
    </location>
</feature>
<keyword evidence="2" id="KW-1133">Transmembrane helix</keyword>
<dbReference type="OrthoDB" id="361642at2"/>
<feature type="transmembrane region" description="Helical" evidence="2">
    <location>
        <begin position="102"/>
        <end position="122"/>
    </location>
</feature>
<proteinExistence type="predicted"/>
<feature type="transmembrane region" description="Helical" evidence="2">
    <location>
        <begin position="299"/>
        <end position="321"/>
    </location>
</feature>
<accession>A0A5C1Q8Y5</accession>
<protein>
    <submittedName>
        <fullName evidence="4">XRE family transcriptional regulator</fullName>
    </submittedName>
</protein>
<feature type="transmembrane region" description="Helical" evidence="2">
    <location>
        <begin position="275"/>
        <end position="293"/>
    </location>
</feature>
<feature type="transmembrane region" description="Helical" evidence="2">
    <location>
        <begin position="223"/>
        <end position="243"/>
    </location>
</feature>
<keyword evidence="2" id="KW-0812">Transmembrane</keyword>
<dbReference type="Gene3D" id="1.10.260.40">
    <property type="entry name" value="lambda repressor-like DNA-binding domains"/>
    <property type="match status" value="1"/>
</dbReference>
<evidence type="ECO:0000313" key="4">
    <source>
        <dbReference type="EMBL" id="QEN03897.1"/>
    </source>
</evidence>
<evidence type="ECO:0000259" key="3">
    <source>
        <dbReference type="SMART" id="SM00530"/>
    </source>
</evidence>
<dbReference type="SMART" id="SM00530">
    <property type="entry name" value="HTH_XRE"/>
    <property type="match status" value="1"/>
</dbReference>
<dbReference type="Proteomes" id="UP000323824">
    <property type="component" value="Chromosome"/>
</dbReference>
<name>A0A5C1Q8Y5_9SPIO</name>
<evidence type="ECO:0000313" key="5">
    <source>
        <dbReference type="Proteomes" id="UP000323824"/>
    </source>
</evidence>
<dbReference type="Pfam" id="PF01381">
    <property type="entry name" value="HTH_3"/>
    <property type="match status" value="1"/>
</dbReference>
<dbReference type="SUPFAM" id="SSF47413">
    <property type="entry name" value="lambda repressor-like DNA-binding domains"/>
    <property type="match status" value="1"/>
</dbReference>
<dbReference type="GO" id="GO:0003677">
    <property type="term" value="F:DNA binding"/>
    <property type="evidence" value="ECO:0007669"/>
    <property type="project" value="UniProtKB-KW"/>
</dbReference>
<feature type="transmembrane region" description="Helical" evidence="2">
    <location>
        <begin position="134"/>
        <end position="155"/>
    </location>
</feature>